<dbReference type="Pfam" id="PF14543">
    <property type="entry name" value="TAXi_N"/>
    <property type="match status" value="1"/>
</dbReference>
<dbReference type="EMBL" id="JAGYWB010000006">
    <property type="protein sequence ID" value="KAI0519787.1"/>
    <property type="molecule type" value="Genomic_DNA"/>
</dbReference>
<dbReference type="OrthoDB" id="2747330at2759"/>
<evidence type="ECO:0000256" key="1">
    <source>
        <dbReference type="ARBA" id="ARBA00007447"/>
    </source>
</evidence>
<dbReference type="GO" id="GO:0004190">
    <property type="term" value="F:aspartic-type endopeptidase activity"/>
    <property type="evidence" value="ECO:0007669"/>
    <property type="project" value="InterPro"/>
</dbReference>
<dbReference type="PANTHER" id="PTHR13683:SF750">
    <property type="entry name" value="ASPARTYL PROTEASE AED1"/>
    <property type="match status" value="1"/>
</dbReference>
<dbReference type="Pfam" id="PF14541">
    <property type="entry name" value="TAXi_C"/>
    <property type="match status" value="1"/>
</dbReference>
<dbReference type="PRINTS" id="PR00792">
    <property type="entry name" value="PEPSIN"/>
</dbReference>
<dbReference type="SUPFAM" id="SSF50630">
    <property type="entry name" value="Acid proteases"/>
    <property type="match status" value="1"/>
</dbReference>
<comment type="caution">
    <text evidence="4">The sequence shown here is derived from an EMBL/GenBank/DDBJ whole genome shotgun (WGS) entry which is preliminary data.</text>
</comment>
<dbReference type="InterPro" id="IPR033121">
    <property type="entry name" value="PEPTIDASE_A1"/>
</dbReference>
<sequence length="383" mass="42012">MELLRRDQARVDYIHHRALNATAHLNLIGGSLFAGVPADIGKALGADIYIVTIGLGTPTKSFVVGFDTGSDLTWTQCVPCDNCYTQIDPFYDQTQSSTFTDIPCNSTYCMELKYFGCSSKSTCLYQEKYLDGSYTNGSFIQDTLTFSSDIIPNFRFGCGHNNSVSFGKVDGILGLGRGEVSIISQTTQLYGKLFSYCLPSGPNKIGYLQLGSSVPDVKYTPMLTKQNMPSFYFLSLIDISIGGTRLALSPTIFTDPGTILDSGTVVSYLPPTAYFALRDIFRQYMINYPTAPPLNNLDTCYDLSNYEKVQVPSIALIYDGEVTTTLDFTGIVFINDKSQVCLAFAANNDDSEVVVIGNVQQRRFNVVYDVENSEIGFGANGCN</sequence>
<dbReference type="FunFam" id="2.40.70.10:FF:000031">
    <property type="entry name" value="Aspartyl protease AED1"/>
    <property type="match status" value="1"/>
</dbReference>
<accession>A0A8T3BVX5</accession>
<reference evidence="4" key="1">
    <citation type="journal article" date="2022" name="Front. Genet.">
        <title>Chromosome-Scale Assembly of the Dendrobium nobile Genome Provides Insights Into the Molecular Mechanism of the Biosynthesis of the Medicinal Active Ingredient of Dendrobium.</title>
        <authorList>
            <person name="Xu Q."/>
            <person name="Niu S.-C."/>
            <person name="Li K.-L."/>
            <person name="Zheng P.-J."/>
            <person name="Zhang X.-J."/>
            <person name="Jia Y."/>
            <person name="Liu Y."/>
            <person name="Niu Y.-X."/>
            <person name="Yu L.-H."/>
            <person name="Chen D.-F."/>
            <person name="Zhang G.-Q."/>
        </authorList>
    </citation>
    <scope>NUCLEOTIDE SEQUENCE</scope>
    <source>
        <tissue evidence="4">Leaf</tissue>
    </source>
</reference>
<dbReference type="AlphaFoldDB" id="A0A8T3BVX5"/>
<name>A0A8T3BVX5_DENNO</name>
<keyword evidence="5" id="KW-1185">Reference proteome</keyword>
<dbReference type="InterPro" id="IPR001461">
    <property type="entry name" value="Aspartic_peptidase_A1"/>
</dbReference>
<feature type="active site" evidence="2">
    <location>
        <position position="67"/>
    </location>
</feature>
<dbReference type="PROSITE" id="PS51767">
    <property type="entry name" value="PEPTIDASE_A1"/>
    <property type="match status" value="1"/>
</dbReference>
<dbReference type="SMR" id="A0A8T3BVX5"/>
<dbReference type="Gene3D" id="2.40.70.10">
    <property type="entry name" value="Acid Proteases"/>
    <property type="match status" value="2"/>
</dbReference>
<dbReference type="GO" id="GO:0006508">
    <property type="term" value="P:proteolysis"/>
    <property type="evidence" value="ECO:0007669"/>
    <property type="project" value="InterPro"/>
</dbReference>
<evidence type="ECO:0000256" key="2">
    <source>
        <dbReference type="PIRSR" id="PIRSR601461-1"/>
    </source>
</evidence>
<comment type="similarity">
    <text evidence="1">Belongs to the peptidase A1 family.</text>
</comment>
<dbReference type="FunFam" id="2.40.70.10:FF:000013">
    <property type="entry name" value="Aspartyl protease AED1"/>
    <property type="match status" value="1"/>
</dbReference>
<dbReference type="InterPro" id="IPR032799">
    <property type="entry name" value="TAXi_C"/>
</dbReference>
<gene>
    <name evidence="4" type="ORF">KFK09_007248</name>
</gene>
<feature type="active site" evidence="2">
    <location>
        <position position="261"/>
    </location>
</feature>
<dbReference type="Proteomes" id="UP000829196">
    <property type="component" value="Unassembled WGS sequence"/>
</dbReference>
<protein>
    <recommendedName>
        <fullName evidence="3">Peptidase A1 domain-containing protein</fullName>
    </recommendedName>
</protein>
<dbReference type="InterPro" id="IPR021109">
    <property type="entry name" value="Peptidase_aspartic_dom_sf"/>
</dbReference>
<dbReference type="InterPro" id="IPR032861">
    <property type="entry name" value="TAXi_N"/>
</dbReference>
<organism evidence="4 5">
    <name type="scientific">Dendrobium nobile</name>
    <name type="common">Orchid</name>
    <dbReference type="NCBI Taxonomy" id="94219"/>
    <lineage>
        <taxon>Eukaryota</taxon>
        <taxon>Viridiplantae</taxon>
        <taxon>Streptophyta</taxon>
        <taxon>Embryophyta</taxon>
        <taxon>Tracheophyta</taxon>
        <taxon>Spermatophyta</taxon>
        <taxon>Magnoliopsida</taxon>
        <taxon>Liliopsida</taxon>
        <taxon>Asparagales</taxon>
        <taxon>Orchidaceae</taxon>
        <taxon>Epidendroideae</taxon>
        <taxon>Malaxideae</taxon>
        <taxon>Dendrobiinae</taxon>
        <taxon>Dendrobium</taxon>
    </lineage>
</organism>
<feature type="domain" description="Peptidase A1" evidence="3">
    <location>
        <begin position="49"/>
        <end position="378"/>
    </location>
</feature>
<proteinExistence type="inferred from homology"/>
<evidence type="ECO:0000313" key="5">
    <source>
        <dbReference type="Proteomes" id="UP000829196"/>
    </source>
</evidence>
<evidence type="ECO:0000259" key="3">
    <source>
        <dbReference type="PROSITE" id="PS51767"/>
    </source>
</evidence>
<dbReference type="PANTHER" id="PTHR13683">
    <property type="entry name" value="ASPARTYL PROTEASES"/>
    <property type="match status" value="1"/>
</dbReference>
<evidence type="ECO:0000313" key="4">
    <source>
        <dbReference type="EMBL" id="KAI0519787.1"/>
    </source>
</evidence>